<evidence type="ECO:0000313" key="10">
    <source>
        <dbReference type="Proteomes" id="UP000198964"/>
    </source>
</evidence>
<dbReference type="PANTHER" id="PTHR43821:SF1">
    <property type="entry name" value="NAD(P)H NITROREDUCTASE YDJA-RELATED"/>
    <property type="match status" value="1"/>
</dbReference>
<comment type="cofactor">
    <cofactor evidence="1">
        <name>FMN</name>
        <dbReference type="ChEBI" id="CHEBI:58210"/>
    </cofactor>
</comment>
<dbReference type="CDD" id="cd02135">
    <property type="entry name" value="YdjA-like"/>
    <property type="match status" value="1"/>
</dbReference>
<name>A0A1I2IMX2_9BACT</name>
<dbReference type="InterPro" id="IPR000415">
    <property type="entry name" value="Nitroreductase-like"/>
</dbReference>
<evidence type="ECO:0000256" key="6">
    <source>
        <dbReference type="ARBA" id="ARBA00023002"/>
    </source>
</evidence>
<evidence type="ECO:0000256" key="1">
    <source>
        <dbReference type="ARBA" id="ARBA00001917"/>
    </source>
</evidence>
<evidence type="ECO:0000256" key="4">
    <source>
        <dbReference type="ARBA" id="ARBA00022643"/>
    </source>
</evidence>
<keyword evidence="10" id="KW-1185">Reference proteome</keyword>
<evidence type="ECO:0000256" key="7">
    <source>
        <dbReference type="ARBA" id="ARBA00023027"/>
    </source>
</evidence>
<protein>
    <submittedName>
        <fullName evidence="9">Nitroreductase</fullName>
    </submittedName>
</protein>
<keyword evidence="4" id="KW-0288">FMN</keyword>
<evidence type="ECO:0000256" key="5">
    <source>
        <dbReference type="ARBA" id="ARBA00022857"/>
    </source>
</evidence>
<accession>A0A1I2IMX2</accession>
<evidence type="ECO:0000256" key="3">
    <source>
        <dbReference type="ARBA" id="ARBA00022630"/>
    </source>
</evidence>
<comment type="similarity">
    <text evidence="2">Belongs to the nitroreductase family.</text>
</comment>
<dbReference type="Proteomes" id="UP000198964">
    <property type="component" value="Unassembled WGS sequence"/>
</dbReference>
<keyword evidence="7" id="KW-0520">NAD</keyword>
<dbReference type="RefSeq" id="WP_093920246.1">
    <property type="nucleotide sequence ID" value="NZ_FONW01000006.1"/>
</dbReference>
<keyword evidence="6" id="KW-0560">Oxidoreductase</keyword>
<dbReference type="STRING" id="655355.SAMN05216283_106112"/>
<dbReference type="Pfam" id="PF00881">
    <property type="entry name" value="Nitroreductase"/>
    <property type="match status" value="1"/>
</dbReference>
<reference evidence="9 10" key="1">
    <citation type="submission" date="2016-10" db="EMBL/GenBank/DDBJ databases">
        <authorList>
            <person name="de Groot N.N."/>
        </authorList>
    </citation>
    <scope>NUCLEOTIDE SEQUENCE [LARGE SCALE GENOMIC DNA]</scope>
    <source>
        <strain evidence="9 10">CGMCC 1.9156</strain>
    </source>
</reference>
<dbReference type="AlphaFoldDB" id="A0A1I2IMX2"/>
<proteinExistence type="inferred from homology"/>
<evidence type="ECO:0000256" key="2">
    <source>
        <dbReference type="ARBA" id="ARBA00007118"/>
    </source>
</evidence>
<dbReference type="InterPro" id="IPR029479">
    <property type="entry name" value="Nitroreductase"/>
</dbReference>
<evidence type="ECO:0000259" key="8">
    <source>
        <dbReference type="Pfam" id="PF00881"/>
    </source>
</evidence>
<dbReference type="InterPro" id="IPR052530">
    <property type="entry name" value="NAD(P)H_nitroreductase"/>
</dbReference>
<dbReference type="InterPro" id="IPR026021">
    <property type="entry name" value="YdjA-like"/>
</dbReference>
<feature type="domain" description="Nitroreductase" evidence="8">
    <location>
        <begin position="27"/>
        <end position="173"/>
    </location>
</feature>
<sequence length="198" mass="22633">MNFTANDISQWIKNRKSTFVNGLKEGSQIDDTVIEQLLENASWAPSHGLVQAWQLKVFAGEGVKRFFEVQQAIYKAITPADQFMDFKYKAYLEKWKRVSHIVTVIAQRDPHKRFPAQEDLVSVACAVQNMYLSLESLGIAGYLSTGAICYSQEMRDFLGLQEEDIPVGFFVLGEPDPAFQRPPRTRIPANEKTEWIRK</sequence>
<dbReference type="EMBL" id="FONW01000006">
    <property type="protein sequence ID" value="SFF42968.1"/>
    <property type="molecule type" value="Genomic_DNA"/>
</dbReference>
<dbReference type="GO" id="GO:0016491">
    <property type="term" value="F:oxidoreductase activity"/>
    <property type="evidence" value="ECO:0007669"/>
    <property type="project" value="UniProtKB-KW"/>
</dbReference>
<keyword evidence="3" id="KW-0285">Flavoprotein</keyword>
<dbReference type="Gene3D" id="3.40.109.10">
    <property type="entry name" value="NADH Oxidase"/>
    <property type="match status" value="1"/>
</dbReference>
<keyword evidence="5" id="KW-0521">NADP</keyword>
<dbReference type="SUPFAM" id="SSF55469">
    <property type="entry name" value="FMN-dependent nitroreductase-like"/>
    <property type="match status" value="1"/>
</dbReference>
<gene>
    <name evidence="9" type="ORF">SAMN05216283_106112</name>
</gene>
<evidence type="ECO:0000313" key="9">
    <source>
        <dbReference type="EMBL" id="SFF42968.1"/>
    </source>
</evidence>
<organism evidence="9 10">
    <name type="scientific">Sunxiuqinia elliptica</name>
    <dbReference type="NCBI Taxonomy" id="655355"/>
    <lineage>
        <taxon>Bacteria</taxon>
        <taxon>Pseudomonadati</taxon>
        <taxon>Bacteroidota</taxon>
        <taxon>Bacteroidia</taxon>
        <taxon>Marinilabiliales</taxon>
        <taxon>Prolixibacteraceae</taxon>
        <taxon>Sunxiuqinia</taxon>
    </lineage>
</organism>
<dbReference type="PANTHER" id="PTHR43821">
    <property type="entry name" value="NAD(P)H NITROREDUCTASE YDJA-RELATED"/>
    <property type="match status" value="1"/>
</dbReference>